<organism evidence="2 3">
    <name type="scientific">Actinoallomurus vinaceus</name>
    <dbReference type="NCBI Taxonomy" id="1080074"/>
    <lineage>
        <taxon>Bacteria</taxon>
        <taxon>Bacillati</taxon>
        <taxon>Actinomycetota</taxon>
        <taxon>Actinomycetes</taxon>
        <taxon>Streptosporangiales</taxon>
        <taxon>Thermomonosporaceae</taxon>
        <taxon>Actinoallomurus</taxon>
    </lineage>
</organism>
<protein>
    <recommendedName>
        <fullName evidence="4">DUF3558 domain-containing protein</fullName>
    </recommendedName>
</protein>
<dbReference type="EMBL" id="BAABHK010000021">
    <property type="protein sequence ID" value="GAA4637844.1"/>
    <property type="molecule type" value="Genomic_DNA"/>
</dbReference>
<evidence type="ECO:0000256" key="1">
    <source>
        <dbReference type="SAM" id="SignalP"/>
    </source>
</evidence>
<feature type="chain" id="PRO_5046611671" description="DUF3558 domain-containing protein" evidence="1">
    <location>
        <begin position="21"/>
        <end position="206"/>
    </location>
</feature>
<keyword evidence="1" id="KW-0732">Signal</keyword>
<evidence type="ECO:0000313" key="3">
    <source>
        <dbReference type="Proteomes" id="UP001501442"/>
    </source>
</evidence>
<sequence>MVIPALRLVAGFALLGAGLAGCSGSGSPDLPKPSPKTSQRGALPTCIDVVRHIPHTAFAVQDIKRYPTEQPSGASVPQPRFDLDCPTAFGHLSDGGNGTAEVLLTRMTVPSLDGTPRAKYLGNLIKSKLQNNICLVERMDVDVRGDPPVAASCYAAPFAGRAVVQGDLAIVVGVGGERSADRDAGQERRLLESAAQAVVDAVARMS</sequence>
<dbReference type="PROSITE" id="PS51257">
    <property type="entry name" value="PROKAR_LIPOPROTEIN"/>
    <property type="match status" value="1"/>
</dbReference>
<dbReference type="Proteomes" id="UP001501442">
    <property type="component" value="Unassembled WGS sequence"/>
</dbReference>
<gene>
    <name evidence="2" type="ORF">GCM10023196_093250</name>
</gene>
<feature type="signal peptide" evidence="1">
    <location>
        <begin position="1"/>
        <end position="20"/>
    </location>
</feature>
<comment type="caution">
    <text evidence="2">The sequence shown here is derived from an EMBL/GenBank/DDBJ whole genome shotgun (WGS) entry which is preliminary data.</text>
</comment>
<evidence type="ECO:0000313" key="2">
    <source>
        <dbReference type="EMBL" id="GAA4637844.1"/>
    </source>
</evidence>
<accession>A0ABP8URP2</accession>
<proteinExistence type="predicted"/>
<dbReference type="RefSeq" id="WP_345441054.1">
    <property type="nucleotide sequence ID" value="NZ_BAABHK010000021.1"/>
</dbReference>
<name>A0ABP8URP2_9ACTN</name>
<evidence type="ECO:0008006" key="4">
    <source>
        <dbReference type="Google" id="ProtNLM"/>
    </source>
</evidence>
<keyword evidence="3" id="KW-1185">Reference proteome</keyword>
<reference evidence="3" key="1">
    <citation type="journal article" date="2019" name="Int. J. Syst. Evol. Microbiol.">
        <title>The Global Catalogue of Microorganisms (GCM) 10K type strain sequencing project: providing services to taxonomists for standard genome sequencing and annotation.</title>
        <authorList>
            <consortium name="The Broad Institute Genomics Platform"/>
            <consortium name="The Broad Institute Genome Sequencing Center for Infectious Disease"/>
            <person name="Wu L."/>
            <person name="Ma J."/>
        </authorList>
    </citation>
    <scope>NUCLEOTIDE SEQUENCE [LARGE SCALE GENOMIC DNA]</scope>
    <source>
        <strain evidence="3">JCM 17939</strain>
    </source>
</reference>